<evidence type="ECO:0000259" key="2">
    <source>
        <dbReference type="Pfam" id="PF10400"/>
    </source>
</evidence>
<dbReference type="InterPro" id="IPR018309">
    <property type="entry name" value="Tscrpt_reg_PadR_C"/>
</dbReference>
<dbReference type="InterPro" id="IPR005149">
    <property type="entry name" value="Tscrpt_reg_PadR_N"/>
</dbReference>
<proteinExistence type="predicted"/>
<dbReference type="EMBL" id="JABUKG010000012">
    <property type="protein sequence ID" value="MBY6321622.1"/>
    <property type="molecule type" value="Genomic_DNA"/>
</dbReference>
<feature type="domain" description="Transcription regulator PadR C-terminal" evidence="2">
    <location>
        <begin position="110"/>
        <end position="179"/>
    </location>
</feature>
<dbReference type="InterPro" id="IPR036390">
    <property type="entry name" value="WH_DNA-bd_sf"/>
</dbReference>
<feature type="domain" description="Transcription regulator PadR N-terminal" evidence="1">
    <location>
        <begin position="28"/>
        <end position="98"/>
    </location>
</feature>
<evidence type="ECO:0000259" key="1">
    <source>
        <dbReference type="Pfam" id="PF03551"/>
    </source>
</evidence>
<dbReference type="Pfam" id="PF03551">
    <property type="entry name" value="PadR"/>
    <property type="match status" value="1"/>
</dbReference>
<dbReference type="PANTHER" id="PTHR43252">
    <property type="entry name" value="TRANSCRIPTIONAL REGULATOR YQJI"/>
    <property type="match status" value="1"/>
</dbReference>
<evidence type="ECO:0000313" key="3">
    <source>
        <dbReference type="EMBL" id="MBY6321622.1"/>
    </source>
</evidence>
<accession>A0ABS7NXL6</accession>
<evidence type="ECO:0000313" key="4">
    <source>
        <dbReference type="Proteomes" id="UP001520140"/>
    </source>
</evidence>
<organism evidence="3 4">
    <name type="scientific">Rhodococcoides kroppenstedtii</name>
    <dbReference type="NCBI Taxonomy" id="293050"/>
    <lineage>
        <taxon>Bacteria</taxon>
        <taxon>Bacillati</taxon>
        <taxon>Actinomycetota</taxon>
        <taxon>Actinomycetes</taxon>
        <taxon>Mycobacteriales</taxon>
        <taxon>Nocardiaceae</taxon>
        <taxon>Rhodococcoides</taxon>
    </lineage>
</organism>
<sequence>MADPAPRDTAVPLNPTAASPLNPTAASLLGFLHRGPQSGWDLTVTAQECIGGFWTVTRSQVYRELAGLARSGAVRELPTEARDRKPYELTDAGRDAFARWIADLPGPEVIRHPLLLFLSFGEHVPEPRLTEAIEQHRAAHRDDLARYRASAEHVTDPYAAATLDFGIAYEEMVLAWLDRLPW</sequence>
<dbReference type="Proteomes" id="UP001520140">
    <property type="component" value="Unassembled WGS sequence"/>
</dbReference>
<reference evidence="3 4" key="1">
    <citation type="submission" date="2020-06" db="EMBL/GenBank/DDBJ databases">
        <title>Taxonomy, biology and ecology of Rhodococcus bacteria occurring in California pistachio and other woody hosts as revealed by genome sequence analyses.</title>
        <authorList>
            <person name="Gai Y."/>
            <person name="Riely B."/>
        </authorList>
    </citation>
    <scope>NUCLEOTIDE SEQUENCE [LARGE SCALE GENOMIC DNA]</scope>
    <source>
        <strain evidence="3 4">BP-284</strain>
    </source>
</reference>
<keyword evidence="4" id="KW-1185">Reference proteome</keyword>
<protein>
    <submittedName>
        <fullName evidence="3">PadR family transcriptional regulator</fullName>
    </submittedName>
</protein>
<dbReference type="PANTHER" id="PTHR43252:SF2">
    <property type="entry name" value="TRANSCRIPTION REGULATOR, PADR-LIKE FAMILY"/>
    <property type="match status" value="1"/>
</dbReference>
<name>A0ABS7NXL6_9NOCA</name>
<dbReference type="Gene3D" id="1.10.10.10">
    <property type="entry name" value="Winged helix-like DNA-binding domain superfamily/Winged helix DNA-binding domain"/>
    <property type="match status" value="1"/>
</dbReference>
<dbReference type="Pfam" id="PF10400">
    <property type="entry name" value="Vir_act_alpha_C"/>
    <property type="match status" value="1"/>
</dbReference>
<dbReference type="InterPro" id="IPR036388">
    <property type="entry name" value="WH-like_DNA-bd_sf"/>
</dbReference>
<comment type="caution">
    <text evidence="3">The sequence shown here is derived from an EMBL/GenBank/DDBJ whole genome shotgun (WGS) entry which is preliminary data.</text>
</comment>
<dbReference type="SUPFAM" id="SSF46785">
    <property type="entry name" value="Winged helix' DNA-binding domain"/>
    <property type="match status" value="1"/>
</dbReference>
<dbReference type="RefSeq" id="WP_068104894.1">
    <property type="nucleotide sequence ID" value="NZ_JABUKE010000027.1"/>
</dbReference>
<dbReference type="Gene3D" id="6.10.140.190">
    <property type="match status" value="1"/>
</dbReference>
<gene>
    <name evidence="3" type="ORF">HQ605_12365</name>
</gene>